<dbReference type="Proteomes" id="UP000253782">
    <property type="component" value="Unassembled WGS sequence"/>
</dbReference>
<evidence type="ECO:0000259" key="4">
    <source>
        <dbReference type="PROSITE" id="PS50949"/>
    </source>
</evidence>
<evidence type="ECO:0000256" key="2">
    <source>
        <dbReference type="ARBA" id="ARBA00023125"/>
    </source>
</evidence>
<dbReference type="GO" id="GO:0045892">
    <property type="term" value="P:negative regulation of DNA-templated transcription"/>
    <property type="evidence" value="ECO:0007669"/>
    <property type="project" value="TreeGrafter"/>
</dbReference>
<evidence type="ECO:0000313" key="5">
    <source>
        <dbReference type="EMBL" id="RDD82616.1"/>
    </source>
</evidence>
<dbReference type="RefSeq" id="WP_114844681.1">
    <property type="nucleotide sequence ID" value="NZ_JBHSPE010000001.1"/>
</dbReference>
<dbReference type="GO" id="GO:0003677">
    <property type="term" value="F:DNA binding"/>
    <property type="evidence" value="ECO:0007669"/>
    <property type="project" value="UniProtKB-KW"/>
</dbReference>
<dbReference type="InterPro" id="IPR011663">
    <property type="entry name" value="UTRA"/>
</dbReference>
<dbReference type="EMBL" id="QQAH01000005">
    <property type="protein sequence ID" value="RDD82616.1"/>
    <property type="molecule type" value="Genomic_DNA"/>
</dbReference>
<sequence length="243" mass="27623">MSEIERGRGIALWSQIGEILAEDILKGRLRQGDQLPSAQELAARFDVNRHTVRRAMAALEQRNLVRTEQGRGTFVQEQTLDYAISKRTRFTQNMRNLNVEADIEILEDAREIPPTQVAEALGLGRSEYVYRIDTLSHADGHIVDHSTAYFPAMRFPGLPEVYRRLQSVTRTLSEFGVNDYVRKHTRVSARLPEAATAKLMKQLPNRPVLHVQSINADPRGMPVQYGITRFSGDWVQLILMADD</sequence>
<dbReference type="InterPro" id="IPR036390">
    <property type="entry name" value="WH_DNA-bd_sf"/>
</dbReference>
<comment type="caution">
    <text evidence="5">The sequence shown here is derived from an EMBL/GenBank/DDBJ whole genome shotgun (WGS) entry which is preliminary data.</text>
</comment>
<dbReference type="Pfam" id="PF07702">
    <property type="entry name" value="UTRA"/>
    <property type="match status" value="1"/>
</dbReference>
<dbReference type="InterPro" id="IPR012702">
    <property type="entry name" value="CP_lyase_PhnF"/>
</dbReference>
<dbReference type="SMART" id="SM00345">
    <property type="entry name" value="HTH_GNTR"/>
    <property type="match status" value="1"/>
</dbReference>
<dbReference type="OrthoDB" id="6626198at2"/>
<dbReference type="SUPFAM" id="SSF64288">
    <property type="entry name" value="Chorismate lyase-like"/>
    <property type="match status" value="1"/>
</dbReference>
<dbReference type="CDD" id="cd07377">
    <property type="entry name" value="WHTH_GntR"/>
    <property type="match status" value="1"/>
</dbReference>
<organism evidence="5 6">
    <name type="scientific">Dyella tabacisoli</name>
    <dbReference type="NCBI Taxonomy" id="2282381"/>
    <lineage>
        <taxon>Bacteria</taxon>
        <taxon>Pseudomonadati</taxon>
        <taxon>Pseudomonadota</taxon>
        <taxon>Gammaproteobacteria</taxon>
        <taxon>Lysobacterales</taxon>
        <taxon>Rhodanobacteraceae</taxon>
        <taxon>Dyella</taxon>
    </lineage>
</organism>
<dbReference type="NCBIfam" id="TIGR02325">
    <property type="entry name" value="C_P_lyase_phnF"/>
    <property type="match status" value="1"/>
</dbReference>
<protein>
    <submittedName>
        <fullName evidence="5">Phosphonate metabolism transcriptional regulator PhnF</fullName>
    </submittedName>
</protein>
<dbReference type="SMART" id="SM00866">
    <property type="entry name" value="UTRA"/>
    <property type="match status" value="1"/>
</dbReference>
<dbReference type="InterPro" id="IPR050679">
    <property type="entry name" value="Bact_HTH_transcr_reg"/>
</dbReference>
<dbReference type="AlphaFoldDB" id="A0A369UPN9"/>
<evidence type="ECO:0000256" key="1">
    <source>
        <dbReference type="ARBA" id="ARBA00023015"/>
    </source>
</evidence>
<keyword evidence="6" id="KW-1185">Reference proteome</keyword>
<dbReference type="GO" id="GO:0003700">
    <property type="term" value="F:DNA-binding transcription factor activity"/>
    <property type="evidence" value="ECO:0007669"/>
    <property type="project" value="InterPro"/>
</dbReference>
<name>A0A369UPN9_9GAMM</name>
<accession>A0A369UPN9</accession>
<proteinExistence type="predicted"/>
<dbReference type="InterPro" id="IPR000524">
    <property type="entry name" value="Tscrpt_reg_HTH_GntR"/>
</dbReference>
<dbReference type="PRINTS" id="PR00035">
    <property type="entry name" value="HTHGNTR"/>
</dbReference>
<feature type="domain" description="HTH gntR-type" evidence="4">
    <location>
        <begin position="10"/>
        <end position="78"/>
    </location>
</feature>
<evidence type="ECO:0000256" key="3">
    <source>
        <dbReference type="ARBA" id="ARBA00023163"/>
    </source>
</evidence>
<evidence type="ECO:0000313" key="6">
    <source>
        <dbReference type="Proteomes" id="UP000253782"/>
    </source>
</evidence>
<dbReference type="PANTHER" id="PTHR44846">
    <property type="entry name" value="MANNOSYL-D-GLYCERATE TRANSPORT/METABOLISM SYSTEM REPRESSOR MNGR-RELATED"/>
    <property type="match status" value="1"/>
</dbReference>
<dbReference type="PANTHER" id="PTHR44846:SF1">
    <property type="entry name" value="MANNOSYL-D-GLYCERATE TRANSPORT_METABOLISM SYSTEM REPRESSOR MNGR-RELATED"/>
    <property type="match status" value="1"/>
</dbReference>
<dbReference type="Gene3D" id="1.10.10.10">
    <property type="entry name" value="Winged helix-like DNA-binding domain superfamily/Winged helix DNA-binding domain"/>
    <property type="match status" value="1"/>
</dbReference>
<dbReference type="SUPFAM" id="SSF46785">
    <property type="entry name" value="Winged helix' DNA-binding domain"/>
    <property type="match status" value="1"/>
</dbReference>
<dbReference type="InterPro" id="IPR028978">
    <property type="entry name" value="Chorismate_lyase_/UTRA_dom_sf"/>
</dbReference>
<dbReference type="InterPro" id="IPR036388">
    <property type="entry name" value="WH-like_DNA-bd_sf"/>
</dbReference>
<dbReference type="Gene3D" id="3.40.1410.10">
    <property type="entry name" value="Chorismate lyase-like"/>
    <property type="match status" value="1"/>
</dbReference>
<gene>
    <name evidence="5" type="primary">phnF</name>
    <name evidence="5" type="ORF">DVJ77_06755</name>
</gene>
<dbReference type="PROSITE" id="PS50949">
    <property type="entry name" value="HTH_GNTR"/>
    <property type="match status" value="1"/>
</dbReference>
<dbReference type="Pfam" id="PF00392">
    <property type="entry name" value="GntR"/>
    <property type="match status" value="1"/>
</dbReference>
<keyword evidence="1" id="KW-0805">Transcription regulation</keyword>
<reference evidence="5 6" key="1">
    <citation type="submission" date="2018-07" db="EMBL/GenBank/DDBJ databases">
        <title>Dyella tabacisoli L4-6T, whole genome shotgun sequence.</title>
        <authorList>
            <person name="Zhou X.-K."/>
            <person name="Li W.-J."/>
            <person name="Duan Y.-Q."/>
        </authorList>
    </citation>
    <scope>NUCLEOTIDE SEQUENCE [LARGE SCALE GENOMIC DNA]</scope>
    <source>
        <strain evidence="5 6">L4-6</strain>
    </source>
</reference>
<keyword evidence="2" id="KW-0238">DNA-binding</keyword>
<keyword evidence="3" id="KW-0804">Transcription</keyword>